<dbReference type="EMBL" id="MTEJ01000407">
    <property type="protein sequence ID" value="OQX03440.1"/>
    <property type="molecule type" value="Genomic_DNA"/>
</dbReference>
<sequence length="284" mass="31132">MSDPVTQALLWEILQRQDQLEANTRPRVGWVMAIIIAVVINLFAVPYLQQHDVPYLSVGLNAAIEWEAEAAIDLGILAADTLTGVTRVAPALQSGQQIIGLSNAQAQAFAHNVSQTESTHDDRVINRYGYVGRWQFGASALAAVGLIKRSALEQAGRGVQRGYRGQREFLENEANWTINGGLTTFRNSRVLQDKAFVDLCNSNIREGFRLRVLSDQTPAHKIAGWAKAAHLKGTHAAKRWYKYRHDSHDANGTRVSVYAMQAEQAVIKASSTSASTAQPTTGVL</sequence>
<organism evidence="2 3">
    <name type="scientific">Thiothrix lacustris</name>
    <dbReference type="NCBI Taxonomy" id="525917"/>
    <lineage>
        <taxon>Bacteria</taxon>
        <taxon>Pseudomonadati</taxon>
        <taxon>Pseudomonadota</taxon>
        <taxon>Gammaproteobacteria</taxon>
        <taxon>Thiotrichales</taxon>
        <taxon>Thiotrichaceae</taxon>
        <taxon>Thiothrix</taxon>
    </lineage>
</organism>
<keyword evidence="1" id="KW-0812">Transmembrane</keyword>
<dbReference type="AlphaFoldDB" id="A0A1Y1QDY1"/>
<evidence type="ECO:0000313" key="3">
    <source>
        <dbReference type="Proteomes" id="UP000192491"/>
    </source>
</evidence>
<evidence type="ECO:0000313" key="2">
    <source>
        <dbReference type="EMBL" id="OQX03440.1"/>
    </source>
</evidence>
<feature type="transmembrane region" description="Helical" evidence="1">
    <location>
        <begin position="28"/>
        <end position="48"/>
    </location>
</feature>
<dbReference type="Proteomes" id="UP000192491">
    <property type="component" value="Unassembled WGS sequence"/>
</dbReference>
<protein>
    <submittedName>
        <fullName evidence="2">Uncharacterized protein</fullName>
    </submittedName>
</protein>
<accession>A0A1Y1QDY1</accession>
<reference evidence="2 3" key="1">
    <citation type="submission" date="2017-01" db="EMBL/GenBank/DDBJ databases">
        <title>Novel large sulfur bacteria in the metagenomes of groundwater-fed chemosynthetic microbial mats in the Lake Huron basin.</title>
        <authorList>
            <person name="Sharrar A.M."/>
            <person name="Flood B.E."/>
            <person name="Bailey J.V."/>
            <person name="Jones D.S."/>
            <person name="Biddanda B."/>
            <person name="Ruberg S.A."/>
            <person name="Marcus D.N."/>
            <person name="Dick G.J."/>
        </authorList>
    </citation>
    <scope>NUCLEOTIDE SEQUENCE [LARGE SCALE GENOMIC DNA]</scope>
    <source>
        <strain evidence="2">A8</strain>
    </source>
</reference>
<keyword evidence="1" id="KW-1133">Transmembrane helix</keyword>
<evidence type="ECO:0000256" key="1">
    <source>
        <dbReference type="SAM" id="Phobius"/>
    </source>
</evidence>
<name>A0A1Y1QDY1_9GAMM</name>
<gene>
    <name evidence="2" type="ORF">BWK73_39575</name>
</gene>
<keyword evidence="1" id="KW-0472">Membrane</keyword>
<comment type="caution">
    <text evidence="2">The sequence shown here is derived from an EMBL/GenBank/DDBJ whole genome shotgun (WGS) entry which is preliminary data.</text>
</comment>
<proteinExistence type="predicted"/>